<protein>
    <submittedName>
        <fullName evidence="2">Uncharacterized protein</fullName>
    </submittedName>
</protein>
<dbReference type="RefSeq" id="WP_143410313.1">
    <property type="nucleotide sequence ID" value="NZ_VHSF01000001.1"/>
</dbReference>
<dbReference type="EMBL" id="VHSF01000001">
    <property type="protein sequence ID" value="TRO67539.1"/>
    <property type="molecule type" value="Genomic_DNA"/>
</dbReference>
<organism evidence="2 3">
    <name type="scientific">Christiangramia sabulilitoris</name>
    <dbReference type="NCBI Taxonomy" id="2583991"/>
    <lineage>
        <taxon>Bacteria</taxon>
        <taxon>Pseudomonadati</taxon>
        <taxon>Bacteroidota</taxon>
        <taxon>Flavobacteriia</taxon>
        <taxon>Flavobacteriales</taxon>
        <taxon>Flavobacteriaceae</taxon>
        <taxon>Christiangramia</taxon>
    </lineage>
</organism>
<name>A0A550I989_9FLAO</name>
<evidence type="ECO:0000313" key="2">
    <source>
        <dbReference type="EMBL" id="TRO67539.1"/>
    </source>
</evidence>
<dbReference type="OrthoDB" id="9971556at2"/>
<sequence length="75" mass="8222">MKKLIFGALALAMFTVTSCREEKAEAVEEIAKETAINESTTQEMNVEAEDSLEVNSAEVDSLQTETEVTPEAQIK</sequence>
<accession>A0A550I989</accession>
<evidence type="ECO:0000313" key="3">
    <source>
        <dbReference type="Proteomes" id="UP000315131"/>
    </source>
</evidence>
<dbReference type="AlphaFoldDB" id="A0A550I989"/>
<proteinExistence type="predicted"/>
<dbReference type="Proteomes" id="UP000315131">
    <property type="component" value="Unassembled WGS sequence"/>
</dbReference>
<evidence type="ECO:0000256" key="1">
    <source>
        <dbReference type="SAM" id="MobiDB-lite"/>
    </source>
</evidence>
<keyword evidence="3" id="KW-1185">Reference proteome</keyword>
<reference evidence="2 3" key="1">
    <citation type="submission" date="2019-06" db="EMBL/GenBank/DDBJ databases">
        <title>Gramella sabulilitoris sp. nov., isolated from a marine sand.</title>
        <authorList>
            <person name="Yoon J.-H."/>
        </authorList>
    </citation>
    <scope>NUCLEOTIDE SEQUENCE [LARGE SCALE GENOMIC DNA]</scope>
    <source>
        <strain evidence="2 3">HSMS-1</strain>
    </source>
</reference>
<comment type="caution">
    <text evidence="2">The sequence shown here is derived from an EMBL/GenBank/DDBJ whole genome shotgun (WGS) entry which is preliminary data.</text>
</comment>
<feature type="region of interest" description="Disordered" evidence="1">
    <location>
        <begin position="36"/>
        <end position="75"/>
    </location>
</feature>
<gene>
    <name evidence="2" type="ORF">FGM01_06560</name>
</gene>
<dbReference type="PROSITE" id="PS51257">
    <property type="entry name" value="PROKAR_LIPOPROTEIN"/>
    <property type="match status" value="1"/>
</dbReference>